<dbReference type="AlphaFoldDB" id="A0A5P2UWJ2"/>
<accession>A0A5P2UWJ2</accession>
<dbReference type="InterPro" id="IPR003593">
    <property type="entry name" value="AAA+_ATPase"/>
</dbReference>
<protein>
    <submittedName>
        <fullName evidence="4">Helix-turn-helix transcriptional regulator</fullName>
    </submittedName>
</protein>
<dbReference type="EMBL" id="CP023701">
    <property type="protein sequence ID" value="QEU83270.1"/>
    <property type="molecule type" value="Genomic_DNA"/>
</dbReference>
<keyword evidence="1" id="KW-0547">Nucleotide-binding</keyword>
<dbReference type="InterPro" id="IPR000792">
    <property type="entry name" value="Tscrpt_reg_LuxR_C"/>
</dbReference>
<dbReference type="Gene3D" id="1.10.10.10">
    <property type="entry name" value="Winged helix-like DNA-binding domain superfamily/Winged helix DNA-binding domain"/>
    <property type="match status" value="1"/>
</dbReference>
<organism evidence="4 5">
    <name type="scientific">Streptomyces subrutilus</name>
    <dbReference type="NCBI Taxonomy" id="36818"/>
    <lineage>
        <taxon>Bacteria</taxon>
        <taxon>Bacillati</taxon>
        <taxon>Actinomycetota</taxon>
        <taxon>Actinomycetes</taxon>
        <taxon>Kitasatosporales</taxon>
        <taxon>Streptomycetaceae</taxon>
        <taxon>Streptomyces</taxon>
    </lineage>
</organism>
<keyword evidence="2" id="KW-0067">ATP-binding</keyword>
<dbReference type="Gene3D" id="3.40.50.300">
    <property type="entry name" value="P-loop containing nucleotide triphosphate hydrolases"/>
    <property type="match status" value="1"/>
</dbReference>
<dbReference type="Pfam" id="PF13191">
    <property type="entry name" value="AAA_16"/>
    <property type="match status" value="1"/>
</dbReference>
<dbReference type="InterPro" id="IPR041664">
    <property type="entry name" value="AAA_16"/>
</dbReference>
<evidence type="ECO:0000313" key="4">
    <source>
        <dbReference type="EMBL" id="QEU83270.1"/>
    </source>
</evidence>
<gene>
    <name evidence="4" type="ORF">CP968_30765</name>
</gene>
<dbReference type="CDD" id="cd06170">
    <property type="entry name" value="LuxR_C_like"/>
    <property type="match status" value="1"/>
</dbReference>
<evidence type="ECO:0000313" key="5">
    <source>
        <dbReference type="Proteomes" id="UP000326831"/>
    </source>
</evidence>
<proteinExistence type="predicted"/>
<dbReference type="Gene3D" id="1.25.40.10">
    <property type="entry name" value="Tetratricopeptide repeat domain"/>
    <property type="match status" value="1"/>
</dbReference>
<dbReference type="GO" id="GO:0005524">
    <property type="term" value="F:ATP binding"/>
    <property type="evidence" value="ECO:0007669"/>
    <property type="project" value="UniProtKB-KW"/>
</dbReference>
<keyword evidence="5" id="KW-1185">Reference proteome</keyword>
<dbReference type="Pfam" id="PF00196">
    <property type="entry name" value="GerE"/>
    <property type="match status" value="1"/>
</dbReference>
<dbReference type="InterPro" id="IPR011990">
    <property type="entry name" value="TPR-like_helical_dom_sf"/>
</dbReference>
<name>A0A5P2UWJ2_9ACTN</name>
<dbReference type="SUPFAM" id="SSF48452">
    <property type="entry name" value="TPR-like"/>
    <property type="match status" value="2"/>
</dbReference>
<dbReference type="OrthoDB" id="3796539at2"/>
<dbReference type="InterPro" id="IPR016032">
    <property type="entry name" value="Sig_transdc_resp-reg_C-effctor"/>
</dbReference>
<dbReference type="Proteomes" id="UP000326831">
    <property type="component" value="Chromosome"/>
</dbReference>
<dbReference type="KEGG" id="ssub:CP968_30765"/>
<dbReference type="PRINTS" id="PR00038">
    <property type="entry name" value="HTHLUXR"/>
</dbReference>
<feature type="domain" description="HTH luxR-type" evidence="3">
    <location>
        <begin position="858"/>
        <end position="923"/>
    </location>
</feature>
<reference evidence="4 5" key="1">
    <citation type="submission" date="2017-09" db="EMBL/GenBank/DDBJ databases">
        <authorList>
            <person name="Lee N."/>
            <person name="Cho B.-K."/>
        </authorList>
    </citation>
    <scope>NUCLEOTIDE SEQUENCE [LARGE SCALE GENOMIC DNA]</scope>
    <source>
        <strain evidence="4 5">ATCC 27467</strain>
    </source>
</reference>
<dbReference type="PROSITE" id="PS50043">
    <property type="entry name" value="HTH_LUXR_2"/>
    <property type="match status" value="1"/>
</dbReference>
<evidence type="ECO:0000256" key="1">
    <source>
        <dbReference type="ARBA" id="ARBA00022741"/>
    </source>
</evidence>
<dbReference type="GO" id="GO:0003677">
    <property type="term" value="F:DNA binding"/>
    <property type="evidence" value="ECO:0007669"/>
    <property type="project" value="InterPro"/>
</dbReference>
<dbReference type="SUPFAM" id="SSF46894">
    <property type="entry name" value="C-terminal effector domain of the bipartite response regulators"/>
    <property type="match status" value="1"/>
</dbReference>
<dbReference type="PANTHER" id="PTHR16305:SF35">
    <property type="entry name" value="TRANSCRIPTIONAL ACTIVATOR DOMAIN"/>
    <property type="match status" value="1"/>
</dbReference>
<dbReference type="GO" id="GO:0005737">
    <property type="term" value="C:cytoplasm"/>
    <property type="evidence" value="ECO:0007669"/>
    <property type="project" value="TreeGrafter"/>
</dbReference>
<dbReference type="GO" id="GO:0004016">
    <property type="term" value="F:adenylate cyclase activity"/>
    <property type="evidence" value="ECO:0007669"/>
    <property type="project" value="TreeGrafter"/>
</dbReference>
<dbReference type="SUPFAM" id="SSF52540">
    <property type="entry name" value="P-loop containing nucleoside triphosphate hydrolases"/>
    <property type="match status" value="1"/>
</dbReference>
<evidence type="ECO:0000256" key="2">
    <source>
        <dbReference type="ARBA" id="ARBA00022840"/>
    </source>
</evidence>
<dbReference type="GO" id="GO:0006355">
    <property type="term" value="P:regulation of DNA-templated transcription"/>
    <property type="evidence" value="ECO:0007669"/>
    <property type="project" value="InterPro"/>
</dbReference>
<dbReference type="SMART" id="SM00421">
    <property type="entry name" value="HTH_LUXR"/>
    <property type="match status" value="1"/>
</dbReference>
<evidence type="ECO:0000259" key="3">
    <source>
        <dbReference type="PROSITE" id="PS50043"/>
    </source>
</evidence>
<dbReference type="PANTHER" id="PTHR16305">
    <property type="entry name" value="TESTICULAR SOLUBLE ADENYLYL CYCLASE"/>
    <property type="match status" value="1"/>
</dbReference>
<dbReference type="SMART" id="SM00382">
    <property type="entry name" value="AAA"/>
    <property type="match status" value="1"/>
</dbReference>
<dbReference type="InterPro" id="IPR027417">
    <property type="entry name" value="P-loop_NTPase"/>
</dbReference>
<sequence length="934" mass="96791">MCVGAGTGHADTSVGHGELIRDIDRALTTHGRALLTGPAGAGKTEVAGAVAAAAEARGETVLRLAPEAADRWIPEASAAALLASVPPAALDRLSGPQRTAIALLRREKDAPRTGRDHVALRLAVVEVLRELAARAPVLLVVDNAQWLDAESTDLLRFALRLTPAGVRALAVECVRGGVPAGETLCGPGTPAVRVPPLGADEVAELLLRHGLPARLAGRIHQASGGNPRLALALGHSLAEAAGARDTSAHHADALPVTGHAREVARRLLAEASVQARRTLLLAALATRPTTALLRRAGRPDAEAELAEAERAALVRVGEDGTVEFTAGALPTALAADTGWPERSAGHAALAAAVDDPVQAVRHRALAVDSPDDRLAAEITEAAAACRRRGQRALAAELGLLAAERTPADRPAEELARLVSAAEDAGWAGRADLARRATRAVLARDASPADRVRARLAVIDAAGQALGTLEETFAHAMAEAAGDPSLRAAVQLRIAWKLNLSDGDPVRSRDAAAEAGALAALGGDQVAEAMALTVRARMGRILGDPGAEAILAEALALPAPEVPLGMRNAPQYLAVRHALFDDRLDDARRQLMVLLPAVQRTGSAEDVFEVLRSLTEVELRSGRCEAASARARRALELTIEAGLSPGPAWYVAAMAEAMGGSFARAAGYARRGIQASREEHDKVFLSRSLHALGLVELATGEATKAVATLRSVAELEAAQKVVDPSVLRWHGELAEALVAADAPDEAGRLLDTVRTVARSLGRPGVVAALDRARGLCLSAQGDAEGAVSLLEATAGRFASLGLPLERGRTLLALARVERRRRRRAPARAALVAAAEVFTLAGAAPWVELAREPGPGESGPVPAAAALTEGEARLALLVSRGASNQEAAAKLFLSVKTVEARLTRIYQKLDVRSRAQLAAALAAGGQGGQSGQDAQA</sequence>
<dbReference type="InterPro" id="IPR036388">
    <property type="entry name" value="WH-like_DNA-bd_sf"/>
</dbReference>